<evidence type="ECO:0000313" key="3">
    <source>
        <dbReference type="EMBL" id="MPM59515.1"/>
    </source>
</evidence>
<feature type="transmembrane region" description="Helical" evidence="2">
    <location>
        <begin position="33"/>
        <end position="56"/>
    </location>
</feature>
<organism evidence="3">
    <name type="scientific">bioreactor metagenome</name>
    <dbReference type="NCBI Taxonomy" id="1076179"/>
    <lineage>
        <taxon>unclassified sequences</taxon>
        <taxon>metagenomes</taxon>
        <taxon>ecological metagenomes</taxon>
    </lineage>
</organism>
<reference evidence="3" key="1">
    <citation type="submission" date="2019-08" db="EMBL/GenBank/DDBJ databases">
        <authorList>
            <person name="Kucharzyk K."/>
            <person name="Murdoch R.W."/>
            <person name="Higgins S."/>
            <person name="Loffler F."/>
        </authorList>
    </citation>
    <scope>NUCLEOTIDE SEQUENCE</scope>
</reference>
<evidence type="ECO:0000256" key="1">
    <source>
        <dbReference type="SAM" id="MobiDB-lite"/>
    </source>
</evidence>
<keyword evidence="2" id="KW-0812">Transmembrane</keyword>
<gene>
    <name evidence="3" type="ORF">SDC9_106359</name>
</gene>
<sequence length="57" mass="5763">MSASDAARISSAAPEIDPSAPDSAGKFSINEDWLAVITGLVLLTLALTGIIPPGVIQ</sequence>
<dbReference type="EMBL" id="VSSQ01017331">
    <property type="protein sequence ID" value="MPM59515.1"/>
    <property type="molecule type" value="Genomic_DNA"/>
</dbReference>
<name>A0A645B246_9ZZZZ</name>
<keyword evidence="2" id="KW-1133">Transmembrane helix</keyword>
<dbReference type="AlphaFoldDB" id="A0A645B246"/>
<protein>
    <submittedName>
        <fullName evidence="3">Uncharacterized protein</fullName>
    </submittedName>
</protein>
<keyword evidence="2" id="KW-0472">Membrane</keyword>
<proteinExistence type="predicted"/>
<accession>A0A645B246</accession>
<evidence type="ECO:0000256" key="2">
    <source>
        <dbReference type="SAM" id="Phobius"/>
    </source>
</evidence>
<feature type="region of interest" description="Disordered" evidence="1">
    <location>
        <begin position="1"/>
        <end position="23"/>
    </location>
</feature>
<feature type="compositionally biased region" description="Low complexity" evidence="1">
    <location>
        <begin position="1"/>
        <end position="13"/>
    </location>
</feature>
<comment type="caution">
    <text evidence="3">The sequence shown here is derived from an EMBL/GenBank/DDBJ whole genome shotgun (WGS) entry which is preliminary data.</text>
</comment>